<evidence type="ECO:0000256" key="1">
    <source>
        <dbReference type="SAM" id="MobiDB-lite"/>
    </source>
</evidence>
<gene>
    <name evidence="2" type="ORF">LCGC14_2070220</name>
</gene>
<feature type="compositionally biased region" description="Polar residues" evidence="1">
    <location>
        <begin position="171"/>
        <end position="182"/>
    </location>
</feature>
<name>A0A0F9EIJ3_9ZZZZ</name>
<comment type="caution">
    <text evidence="2">The sequence shown here is derived from an EMBL/GenBank/DDBJ whole genome shotgun (WGS) entry which is preliminary data.</text>
</comment>
<dbReference type="AlphaFoldDB" id="A0A0F9EIJ3"/>
<protein>
    <submittedName>
        <fullName evidence="2">Uncharacterized protein</fullName>
    </submittedName>
</protein>
<evidence type="ECO:0000313" key="2">
    <source>
        <dbReference type="EMBL" id="KKL73908.1"/>
    </source>
</evidence>
<feature type="compositionally biased region" description="Polar residues" evidence="1">
    <location>
        <begin position="151"/>
        <end position="161"/>
    </location>
</feature>
<dbReference type="EMBL" id="LAZR01024819">
    <property type="protein sequence ID" value="KKL73908.1"/>
    <property type="molecule type" value="Genomic_DNA"/>
</dbReference>
<proteinExistence type="predicted"/>
<feature type="region of interest" description="Disordered" evidence="1">
    <location>
        <begin position="141"/>
        <end position="203"/>
    </location>
</feature>
<reference evidence="2" key="1">
    <citation type="journal article" date="2015" name="Nature">
        <title>Complex archaea that bridge the gap between prokaryotes and eukaryotes.</title>
        <authorList>
            <person name="Spang A."/>
            <person name="Saw J.H."/>
            <person name="Jorgensen S.L."/>
            <person name="Zaremba-Niedzwiedzka K."/>
            <person name="Martijn J."/>
            <person name="Lind A.E."/>
            <person name="van Eijk R."/>
            <person name="Schleper C."/>
            <person name="Guy L."/>
            <person name="Ettema T.J."/>
        </authorList>
    </citation>
    <scope>NUCLEOTIDE SEQUENCE</scope>
</reference>
<organism evidence="2">
    <name type="scientific">marine sediment metagenome</name>
    <dbReference type="NCBI Taxonomy" id="412755"/>
    <lineage>
        <taxon>unclassified sequences</taxon>
        <taxon>metagenomes</taxon>
        <taxon>ecological metagenomes</taxon>
    </lineage>
</organism>
<accession>A0A0F9EIJ3</accession>
<sequence>MAKDTPSDERISVWSALMDRFRDLMHFRSNADELSDVDTRAAIQAALETTTDNFVFIVAVFDDHVIFERGFSGTLTSRGFSISEDGTVTLATEEVQVRPVTEFVPVNVTQEEDMTANTEKVSGLIGSDRTRFTEDHRSWLEGLSDDELSTLEPQEITSETPSGEPEKNADETTSQRQTSTGDEATPASTAEESENHEPVTPETFLKSAPSDIQEILQEGLALQASRKKGLVSILVANSRCEFTQQELETQKVSELEKLAKLANIPDYSGKATPRINEADDDGPPKAPDVFPLKAVS</sequence>
<feature type="region of interest" description="Disordered" evidence="1">
    <location>
        <begin position="267"/>
        <end position="296"/>
    </location>
</feature>